<dbReference type="Gene3D" id="3.40.50.300">
    <property type="entry name" value="P-loop containing nucleotide triphosphate hydrolases"/>
    <property type="match status" value="2"/>
</dbReference>
<dbReference type="NCBIfam" id="TIGR03185">
    <property type="entry name" value="DNA_S_dndD"/>
    <property type="match status" value="1"/>
</dbReference>
<feature type="coiled-coil region" evidence="4">
    <location>
        <begin position="432"/>
        <end position="466"/>
    </location>
</feature>
<dbReference type="PANTHER" id="PTHR32114:SF2">
    <property type="entry name" value="ABC TRANSPORTER ABCH.3"/>
    <property type="match status" value="1"/>
</dbReference>
<evidence type="ECO:0000256" key="2">
    <source>
        <dbReference type="ARBA" id="ARBA00011322"/>
    </source>
</evidence>
<dbReference type="GO" id="GO:0016887">
    <property type="term" value="F:ATP hydrolysis activity"/>
    <property type="evidence" value="ECO:0007669"/>
    <property type="project" value="InterPro"/>
</dbReference>
<sequence length="661" mass="77086">MIINEIQLTNIGAYRGSNSFDFRPEKGRNVILIGGENGAGKTTLLNAIKLGLFGSYGYGFKTENAEYYKRVQSMLNHGAKRTGENNFRIKLEFSLVDDFEKIDYILYRYWKFTNQSLKESFELIANGKHLSEYEKDLFQSKLKEVMPPQLLDLCLFDGEEIARIVNKDLLSEYLNNLSRVVFNLDLFEKLEDDLESYSNQSLDFEKMESLEKELYTLNQREKELRAKIVAAIEKEKVLTSTREKLNDDYQRLKYDFENYGGLVKSERENIIKDMNLIEVSRKQNMEKIKDFASNLLPFYLSNNLLSETREQIQNEESMQLSKQLNLKLNEGNMNDLLTSVFGTYESHKGNLLKEKLLNLVKPEDKIHQIHGASFSESSLIENAYLKVSGNSKEECLGIIEENRSKLIQQQELREKLTINDNTNEFSDMIQQMENIQQTTIKLDQEIQEHEAQLQEWKNDVESIISAINKIQTSLKDNNKTKSSFLESQKIITLSRRFREIQLKKKLQQVQFEATSMLKRIFRKHNYVSSIYIDPESYDVILLDTQKEKIEKSTLSAGEKEILLISIIWAIFKCSGRKVPFIFDTLLGRLDKTHKAAVLSEFIPNSGRQAIILSTDSEIDQQHYTLIEMVVAKEYMLDFNVEKQETRILDRYFPFKQMELVK</sequence>
<dbReference type="EMBL" id="VIVN01000020">
    <property type="protein sequence ID" value="TWD92198.1"/>
    <property type="molecule type" value="Genomic_DNA"/>
</dbReference>
<evidence type="ECO:0000256" key="4">
    <source>
        <dbReference type="SAM" id="Coils"/>
    </source>
</evidence>
<dbReference type="RefSeq" id="WP_144568025.1">
    <property type="nucleotide sequence ID" value="NZ_VIVN01000020.1"/>
</dbReference>
<dbReference type="Proteomes" id="UP000319671">
    <property type="component" value="Unassembled WGS sequence"/>
</dbReference>
<gene>
    <name evidence="6" type="ORF">FB550_12010</name>
</gene>
<feature type="domain" description="Rad50/SbcC-type AAA" evidence="5">
    <location>
        <begin position="6"/>
        <end position="247"/>
    </location>
</feature>
<evidence type="ECO:0000256" key="3">
    <source>
        <dbReference type="ARBA" id="ARBA00013368"/>
    </source>
</evidence>
<dbReference type="SUPFAM" id="SSF52540">
    <property type="entry name" value="P-loop containing nucleoside triphosphate hydrolases"/>
    <property type="match status" value="1"/>
</dbReference>
<dbReference type="AlphaFoldDB" id="A0A561CMX7"/>
<evidence type="ECO:0000259" key="5">
    <source>
        <dbReference type="Pfam" id="PF13476"/>
    </source>
</evidence>
<keyword evidence="7" id="KW-1185">Reference proteome</keyword>
<comment type="caution">
    <text evidence="6">The sequence shown here is derived from an EMBL/GenBank/DDBJ whole genome shotgun (WGS) entry which is preliminary data.</text>
</comment>
<organism evidence="6 7">
    <name type="scientific">Neobacillus bataviensis</name>
    <dbReference type="NCBI Taxonomy" id="220685"/>
    <lineage>
        <taxon>Bacteria</taxon>
        <taxon>Bacillati</taxon>
        <taxon>Bacillota</taxon>
        <taxon>Bacilli</taxon>
        <taxon>Bacillales</taxon>
        <taxon>Bacillaceae</taxon>
        <taxon>Neobacillus</taxon>
    </lineage>
</organism>
<proteinExistence type="inferred from homology"/>
<dbReference type="GO" id="GO:0006302">
    <property type="term" value="P:double-strand break repair"/>
    <property type="evidence" value="ECO:0007669"/>
    <property type="project" value="InterPro"/>
</dbReference>
<evidence type="ECO:0000256" key="1">
    <source>
        <dbReference type="ARBA" id="ARBA00006930"/>
    </source>
</evidence>
<accession>A0A561CMX7</accession>
<evidence type="ECO:0000313" key="7">
    <source>
        <dbReference type="Proteomes" id="UP000319671"/>
    </source>
</evidence>
<dbReference type="PANTHER" id="PTHR32114">
    <property type="entry name" value="ABC TRANSPORTER ABCH.3"/>
    <property type="match status" value="1"/>
</dbReference>
<keyword evidence="4" id="KW-0175">Coiled coil</keyword>
<feature type="coiled-coil region" evidence="4">
    <location>
        <begin position="187"/>
        <end position="227"/>
    </location>
</feature>
<name>A0A561CMX7_9BACI</name>
<comment type="subunit">
    <text evidence="2">Heterodimer of SbcC and SbcD.</text>
</comment>
<comment type="similarity">
    <text evidence="1">Belongs to the SMC family. SbcC subfamily.</text>
</comment>
<evidence type="ECO:0000313" key="6">
    <source>
        <dbReference type="EMBL" id="TWD92198.1"/>
    </source>
</evidence>
<dbReference type="InterPro" id="IPR038729">
    <property type="entry name" value="Rad50/SbcC_AAA"/>
</dbReference>
<protein>
    <recommendedName>
        <fullName evidence="3">Nuclease SbcCD subunit C</fullName>
    </recommendedName>
</protein>
<dbReference type="InterPro" id="IPR017599">
    <property type="entry name" value="DNA_S_DndD"/>
</dbReference>
<dbReference type="Pfam" id="PF13476">
    <property type="entry name" value="AAA_23"/>
    <property type="match status" value="1"/>
</dbReference>
<reference evidence="6 7" key="1">
    <citation type="submission" date="2019-06" db="EMBL/GenBank/DDBJ databases">
        <title>Sorghum-associated microbial communities from plants grown in Nebraska, USA.</title>
        <authorList>
            <person name="Schachtman D."/>
        </authorList>
    </citation>
    <scope>NUCLEOTIDE SEQUENCE [LARGE SCALE GENOMIC DNA]</scope>
    <source>
        <strain evidence="6 7">2482</strain>
    </source>
</reference>
<dbReference type="InterPro" id="IPR027417">
    <property type="entry name" value="P-loop_NTPase"/>
</dbReference>